<keyword evidence="5" id="KW-0805">Transcription regulation</keyword>
<organism evidence="10 11">
    <name type="scientific">Cichlidogyrus casuarinus</name>
    <dbReference type="NCBI Taxonomy" id="1844966"/>
    <lineage>
        <taxon>Eukaryota</taxon>
        <taxon>Metazoa</taxon>
        <taxon>Spiralia</taxon>
        <taxon>Lophotrochozoa</taxon>
        <taxon>Platyhelminthes</taxon>
        <taxon>Monogenea</taxon>
        <taxon>Monopisthocotylea</taxon>
        <taxon>Dactylogyridea</taxon>
        <taxon>Ancyrocephalidae</taxon>
        <taxon>Cichlidogyrus</taxon>
    </lineage>
</organism>
<evidence type="ECO:0000259" key="9">
    <source>
        <dbReference type="PROSITE" id="PS50157"/>
    </source>
</evidence>
<dbReference type="Pfam" id="PF00096">
    <property type="entry name" value="zf-C2H2"/>
    <property type="match status" value="2"/>
</dbReference>
<keyword evidence="2" id="KW-0677">Repeat</keyword>
<dbReference type="EMBL" id="JBJKFK010002888">
    <property type="protein sequence ID" value="KAL3310512.1"/>
    <property type="molecule type" value="Genomic_DNA"/>
</dbReference>
<keyword evidence="4" id="KW-0862">Zinc</keyword>
<feature type="domain" description="C2H2-type" evidence="9">
    <location>
        <begin position="207"/>
        <end position="236"/>
    </location>
</feature>
<dbReference type="AlphaFoldDB" id="A0ABD2PUR6"/>
<dbReference type="GO" id="GO:0008270">
    <property type="term" value="F:zinc ion binding"/>
    <property type="evidence" value="ECO:0007669"/>
    <property type="project" value="UniProtKB-KW"/>
</dbReference>
<dbReference type="PROSITE" id="PS50157">
    <property type="entry name" value="ZINC_FINGER_C2H2_2"/>
    <property type="match status" value="3"/>
</dbReference>
<keyword evidence="1" id="KW-0479">Metal-binding</keyword>
<feature type="compositionally biased region" description="Low complexity" evidence="8">
    <location>
        <begin position="106"/>
        <end position="122"/>
    </location>
</feature>
<dbReference type="Proteomes" id="UP001626550">
    <property type="component" value="Unassembled WGS sequence"/>
</dbReference>
<dbReference type="PANTHER" id="PTHR23235">
    <property type="entry name" value="KRUEPPEL-LIKE TRANSCRIPTION FACTOR"/>
    <property type="match status" value="1"/>
</dbReference>
<sequence length="295" mass="33174">MDLYKDYTNKNSEMSPGYSVCSSAPVPKSPFLSPLISQLSSLLPTMQVQQQPDAQSTPSPVFPLHNVECQSRYLKDFITYYNLIAPILNVPVTPSTTAPVSDSKLTTETSTATPSPSFSVASIFEEKTKPTPCKSINPEIEKSEPGTSSSSSNSKMADEEFLRNIIRTAGAIVRPGKPTCYFQLRQRRDSAEITSLAKDMEARQKRHVCSYPGCNKAYFKRSHLREHSYVHTGDKPYFCSVPECGARFTRADQLSRHRRAHTGERNFCCLVCGKRFKRSDHLKVHLARHALQKRF</sequence>
<feature type="compositionally biased region" description="Polar residues" evidence="8">
    <location>
        <begin position="95"/>
        <end position="104"/>
    </location>
</feature>
<evidence type="ECO:0000256" key="4">
    <source>
        <dbReference type="ARBA" id="ARBA00022833"/>
    </source>
</evidence>
<accession>A0ABD2PUR6</accession>
<comment type="caution">
    <text evidence="10">The sequence shown here is derived from an EMBL/GenBank/DDBJ whole genome shotgun (WGS) entry which is preliminary data.</text>
</comment>
<evidence type="ECO:0000313" key="11">
    <source>
        <dbReference type="Proteomes" id="UP001626550"/>
    </source>
</evidence>
<dbReference type="InterPro" id="IPR036236">
    <property type="entry name" value="Znf_C2H2_sf"/>
</dbReference>
<feature type="region of interest" description="Disordered" evidence="8">
    <location>
        <begin position="95"/>
        <end position="156"/>
    </location>
</feature>
<evidence type="ECO:0000256" key="3">
    <source>
        <dbReference type="ARBA" id="ARBA00022771"/>
    </source>
</evidence>
<reference evidence="10 11" key="1">
    <citation type="submission" date="2024-11" db="EMBL/GenBank/DDBJ databases">
        <title>Adaptive evolution of stress response genes in parasites aligns with host niche diversity.</title>
        <authorList>
            <person name="Hahn C."/>
            <person name="Resl P."/>
        </authorList>
    </citation>
    <scope>NUCLEOTIDE SEQUENCE [LARGE SCALE GENOMIC DNA]</scope>
    <source>
        <strain evidence="10">EGGRZ-B1_66</strain>
        <tissue evidence="10">Body</tissue>
    </source>
</reference>
<protein>
    <recommendedName>
        <fullName evidence="9">C2H2-type domain-containing protein</fullName>
    </recommendedName>
</protein>
<keyword evidence="11" id="KW-1185">Reference proteome</keyword>
<evidence type="ECO:0000256" key="8">
    <source>
        <dbReference type="SAM" id="MobiDB-lite"/>
    </source>
</evidence>
<gene>
    <name evidence="10" type="ORF">Ciccas_010924</name>
</gene>
<dbReference type="Gene3D" id="3.30.160.60">
    <property type="entry name" value="Classic Zinc Finger"/>
    <property type="match status" value="3"/>
</dbReference>
<dbReference type="SMART" id="SM00355">
    <property type="entry name" value="ZnF_C2H2"/>
    <property type="match status" value="3"/>
</dbReference>
<feature type="domain" description="C2H2-type" evidence="9">
    <location>
        <begin position="267"/>
        <end position="294"/>
    </location>
</feature>
<evidence type="ECO:0000256" key="2">
    <source>
        <dbReference type="ARBA" id="ARBA00022737"/>
    </source>
</evidence>
<feature type="domain" description="C2H2-type" evidence="9">
    <location>
        <begin position="237"/>
        <end position="266"/>
    </location>
</feature>
<dbReference type="PROSITE" id="PS00028">
    <property type="entry name" value="ZINC_FINGER_C2H2_1"/>
    <property type="match status" value="3"/>
</dbReference>
<evidence type="ECO:0000256" key="7">
    <source>
        <dbReference type="PROSITE-ProRule" id="PRU00042"/>
    </source>
</evidence>
<keyword evidence="3 7" id="KW-0863">Zinc-finger</keyword>
<name>A0ABD2PUR6_9PLAT</name>
<evidence type="ECO:0000256" key="6">
    <source>
        <dbReference type="ARBA" id="ARBA00023163"/>
    </source>
</evidence>
<evidence type="ECO:0000256" key="5">
    <source>
        <dbReference type="ARBA" id="ARBA00023015"/>
    </source>
</evidence>
<keyword evidence="6" id="KW-0804">Transcription</keyword>
<dbReference type="FunFam" id="3.30.160.60:FF:000032">
    <property type="entry name" value="Krueppel-like factor 4"/>
    <property type="match status" value="1"/>
</dbReference>
<dbReference type="InterPro" id="IPR013087">
    <property type="entry name" value="Znf_C2H2_type"/>
</dbReference>
<evidence type="ECO:0000313" key="10">
    <source>
        <dbReference type="EMBL" id="KAL3310512.1"/>
    </source>
</evidence>
<dbReference type="SUPFAM" id="SSF57667">
    <property type="entry name" value="beta-beta-alpha zinc fingers"/>
    <property type="match status" value="2"/>
</dbReference>
<dbReference type="PANTHER" id="PTHR23235:SF164">
    <property type="entry name" value="C2H2-TYPE DOMAIN-CONTAINING PROTEIN"/>
    <property type="match status" value="1"/>
</dbReference>
<evidence type="ECO:0000256" key="1">
    <source>
        <dbReference type="ARBA" id="ARBA00022723"/>
    </source>
</evidence>
<proteinExistence type="predicted"/>